<dbReference type="Proteomes" id="UP000268014">
    <property type="component" value="Unassembled WGS sequence"/>
</dbReference>
<feature type="transmembrane region" description="Helical" evidence="6">
    <location>
        <begin position="262"/>
        <end position="284"/>
    </location>
</feature>
<feature type="transmembrane region" description="Helical" evidence="6">
    <location>
        <begin position="12"/>
        <end position="31"/>
    </location>
</feature>
<dbReference type="SUPFAM" id="SSF81321">
    <property type="entry name" value="Family A G protein-coupled receptor-like"/>
    <property type="match status" value="1"/>
</dbReference>
<dbReference type="InterPro" id="IPR050920">
    <property type="entry name" value="Nematode_rcpt-like_delta"/>
</dbReference>
<dbReference type="Pfam" id="PF10317">
    <property type="entry name" value="7TM_GPCR_Srd"/>
    <property type="match status" value="1"/>
</dbReference>
<feature type="transmembrane region" description="Helical" evidence="6">
    <location>
        <begin position="125"/>
        <end position="147"/>
    </location>
</feature>
<keyword evidence="3 6" id="KW-0812">Transmembrane</keyword>
<evidence type="ECO:0000256" key="1">
    <source>
        <dbReference type="ARBA" id="ARBA00004141"/>
    </source>
</evidence>
<dbReference type="EMBL" id="UZAF01018430">
    <property type="protein sequence ID" value="VDO51673.1"/>
    <property type="molecule type" value="Genomic_DNA"/>
</dbReference>
<sequence length="330" mass="37271">MDWAWWSSNSVSIIANTIGIVANSFLLCMVLKKTPKHLISYSVLIFDIALCDLIACIGAIFILLRVISYGPNSYNFYYGPCRLFGPGICMIAHGLILSCHQHGIHSLLVSFAYRYYVLVRDPPRVYKVAATVILVYLPTFFVFIAFASSDEDQAIVKADIEKNLGHDMSSECFSSEKEWGMNLSSYYLMLPPLPIYITILILRRLIISKITLQTTMSERTRQLHKQLLRALAIQACLPVLYLGGTVVSLAKILEIYDHPVMGYAFVYSFLFIPAINLLVSLYLVGPYRVWIRDKFLMWKQPNAKGTASTTVKALQQRGIVAPMQPQLLHS</sequence>
<comment type="similarity">
    <text evidence="2">Belongs to the nematode receptor-like protein srd family.</text>
</comment>
<dbReference type="InterPro" id="IPR019421">
    <property type="entry name" value="7TM_GPCR_serpentine_rcpt_Srd"/>
</dbReference>
<evidence type="ECO:0000256" key="2">
    <source>
        <dbReference type="ARBA" id="ARBA00009166"/>
    </source>
</evidence>
<dbReference type="PANTHER" id="PTHR22945">
    <property type="entry name" value="SERPENTINE RECEPTOR, CLASS D DELTA"/>
    <property type="match status" value="1"/>
</dbReference>
<keyword evidence="4 6" id="KW-1133">Transmembrane helix</keyword>
<name>A0A0N4WRF2_HAEPC</name>
<evidence type="ECO:0000313" key="7">
    <source>
        <dbReference type="EMBL" id="VDO51673.1"/>
    </source>
</evidence>
<comment type="subcellular location">
    <subcellularLocation>
        <location evidence="1">Membrane</location>
        <topology evidence="1">Multi-pass membrane protein</topology>
    </subcellularLocation>
</comment>
<dbReference type="OMA" id="SEKEWGM"/>
<feature type="transmembrane region" description="Helical" evidence="6">
    <location>
        <begin position="43"/>
        <end position="64"/>
    </location>
</feature>
<dbReference type="PANTHER" id="PTHR22945:SF40">
    <property type="entry name" value="SERPENTINE RECEPTOR, CLASS D (DELTA)-RELATED"/>
    <property type="match status" value="1"/>
</dbReference>
<proteinExistence type="inferred from homology"/>
<organism evidence="9">
    <name type="scientific">Haemonchus placei</name>
    <name type="common">Barber's pole worm</name>
    <dbReference type="NCBI Taxonomy" id="6290"/>
    <lineage>
        <taxon>Eukaryota</taxon>
        <taxon>Metazoa</taxon>
        <taxon>Ecdysozoa</taxon>
        <taxon>Nematoda</taxon>
        <taxon>Chromadorea</taxon>
        <taxon>Rhabditida</taxon>
        <taxon>Rhabditina</taxon>
        <taxon>Rhabditomorpha</taxon>
        <taxon>Strongyloidea</taxon>
        <taxon>Trichostrongylidae</taxon>
        <taxon>Haemonchus</taxon>
    </lineage>
</organism>
<reference evidence="7 8" key="2">
    <citation type="submission" date="2018-11" db="EMBL/GenBank/DDBJ databases">
        <authorList>
            <consortium name="Pathogen Informatics"/>
        </authorList>
    </citation>
    <scope>NUCLEOTIDE SEQUENCE [LARGE SCALE GENOMIC DNA]</scope>
    <source>
        <strain evidence="7 8">MHpl1</strain>
    </source>
</reference>
<dbReference type="AlphaFoldDB" id="A0A0N4WRF2"/>
<feature type="transmembrane region" description="Helical" evidence="6">
    <location>
        <begin position="84"/>
        <end position="113"/>
    </location>
</feature>
<evidence type="ECO:0000313" key="8">
    <source>
        <dbReference type="Proteomes" id="UP000268014"/>
    </source>
</evidence>
<evidence type="ECO:0000256" key="4">
    <source>
        <dbReference type="ARBA" id="ARBA00022989"/>
    </source>
</evidence>
<feature type="transmembrane region" description="Helical" evidence="6">
    <location>
        <begin position="227"/>
        <end position="250"/>
    </location>
</feature>
<feature type="transmembrane region" description="Helical" evidence="6">
    <location>
        <begin position="186"/>
        <end position="206"/>
    </location>
</feature>
<evidence type="ECO:0000256" key="5">
    <source>
        <dbReference type="ARBA" id="ARBA00023136"/>
    </source>
</evidence>
<dbReference type="STRING" id="6290.A0A0N4WRF2"/>
<dbReference type="GO" id="GO:0016020">
    <property type="term" value="C:membrane"/>
    <property type="evidence" value="ECO:0007669"/>
    <property type="project" value="UniProtKB-SubCell"/>
</dbReference>
<reference evidence="9" key="1">
    <citation type="submission" date="2016-04" db="UniProtKB">
        <authorList>
            <consortium name="WormBaseParasite"/>
        </authorList>
    </citation>
    <scope>IDENTIFICATION</scope>
</reference>
<dbReference type="WBParaSite" id="HPLM_0001406401-mRNA-1">
    <property type="protein sequence ID" value="HPLM_0001406401-mRNA-1"/>
    <property type="gene ID" value="HPLM_0001406401"/>
</dbReference>
<dbReference type="OrthoDB" id="5829583at2759"/>
<protein>
    <submittedName>
        <fullName evidence="9">G_PROTEIN_RECEP_F1_2 domain-containing protein</fullName>
    </submittedName>
</protein>
<keyword evidence="8" id="KW-1185">Reference proteome</keyword>
<evidence type="ECO:0000313" key="9">
    <source>
        <dbReference type="WBParaSite" id="HPLM_0001406401-mRNA-1"/>
    </source>
</evidence>
<dbReference type="Gene3D" id="1.20.1070.10">
    <property type="entry name" value="Rhodopsin 7-helix transmembrane proteins"/>
    <property type="match status" value="1"/>
</dbReference>
<evidence type="ECO:0000256" key="3">
    <source>
        <dbReference type="ARBA" id="ARBA00022692"/>
    </source>
</evidence>
<gene>
    <name evidence="7" type="ORF">HPLM_LOCUS14056</name>
</gene>
<evidence type="ECO:0000256" key="6">
    <source>
        <dbReference type="SAM" id="Phobius"/>
    </source>
</evidence>
<accession>A0A0N4WRF2</accession>
<keyword evidence="5 6" id="KW-0472">Membrane</keyword>